<dbReference type="Proteomes" id="UP001316189">
    <property type="component" value="Chromosome"/>
</dbReference>
<comment type="subunit">
    <text evidence="2">Forms a homooligomeric, either hexameric or heptameric, ring-like structure which stacks co-axially with the proteasomal alpha-rings.</text>
</comment>
<sequence>MGGAAATGQDSQAGAADGQDGSAEQHTTAGLVDQPSKVMRIASMIKQLLDEVRTAPLDEAARVRLAEVHARAIRELEDGISGNLLEELQRLTLPLGQGAVPSDAELRIAQAQLVGWLEGLFQSIQTALVAQQVATQTQQRKALPPGLVPMAQAAQAQAQAAQSGGGQPSADTRPGQYL</sequence>
<dbReference type="InterPro" id="IPR019695">
    <property type="entry name" value="Proteasome_act"/>
</dbReference>
<feature type="region of interest" description="Disordered" evidence="5">
    <location>
        <begin position="1"/>
        <end position="34"/>
    </location>
</feature>
<proteinExistence type="inferred from homology"/>
<evidence type="ECO:0000256" key="5">
    <source>
        <dbReference type="SAM" id="MobiDB-lite"/>
    </source>
</evidence>
<keyword evidence="4 6" id="KW-0647">Proteasome</keyword>
<dbReference type="EMBL" id="CP101988">
    <property type="protein sequence ID" value="UUI76859.1"/>
    <property type="molecule type" value="Genomic_DNA"/>
</dbReference>
<name>A0ABY5L3B2_9CELL</name>
<feature type="compositionally biased region" description="Low complexity" evidence="5">
    <location>
        <begin position="152"/>
        <end position="162"/>
    </location>
</feature>
<evidence type="ECO:0000256" key="3">
    <source>
        <dbReference type="ARBA" id="ARBA00014831"/>
    </source>
</evidence>
<feature type="region of interest" description="Disordered" evidence="5">
    <location>
        <begin position="152"/>
        <end position="178"/>
    </location>
</feature>
<evidence type="ECO:0000256" key="4">
    <source>
        <dbReference type="ARBA" id="ARBA00022942"/>
    </source>
</evidence>
<comment type="similarity">
    <text evidence="1">Belongs to the Bpa family.</text>
</comment>
<evidence type="ECO:0000256" key="1">
    <source>
        <dbReference type="ARBA" id="ARBA00006639"/>
    </source>
</evidence>
<evidence type="ECO:0000313" key="7">
    <source>
        <dbReference type="Proteomes" id="UP001316189"/>
    </source>
</evidence>
<gene>
    <name evidence="6" type="ORF">NP064_00775</name>
</gene>
<evidence type="ECO:0000256" key="2">
    <source>
        <dbReference type="ARBA" id="ARBA00011402"/>
    </source>
</evidence>
<dbReference type="Pfam" id="PF10759">
    <property type="entry name" value="BPA"/>
    <property type="match status" value="1"/>
</dbReference>
<accession>A0ABY5L3B2</accession>
<reference evidence="6 7" key="1">
    <citation type="submission" date="2022-07" db="EMBL/GenBank/DDBJ databases">
        <title>Novel species in genus cellulomonas.</title>
        <authorList>
            <person name="Ye L."/>
        </authorList>
    </citation>
    <scope>NUCLEOTIDE SEQUENCE [LARGE SCALE GENOMIC DNA]</scope>
    <source>
        <strain evidence="7">zg-Y338</strain>
    </source>
</reference>
<evidence type="ECO:0000313" key="6">
    <source>
        <dbReference type="EMBL" id="UUI76859.1"/>
    </source>
</evidence>
<feature type="compositionally biased region" description="Low complexity" evidence="5">
    <location>
        <begin position="1"/>
        <end position="22"/>
    </location>
</feature>
<dbReference type="GO" id="GO:0000502">
    <property type="term" value="C:proteasome complex"/>
    <property type="evidence" value="ECO:0007669"/>
    <property type="project" value="UniProtKB-KW"/>
</dbReference>
<organism evidence="6 7">
    <name type="scientific">Cellulomonas chengniuliangii</name>
    <dbReference type="NCBI Taxonomy" id="2968084"/>
    <lineage>
        <taxon>Bacteria</taxon>
        <taxon>Bacillati</taxon>
        <taxon>Actinomycetota</taxon>
        <taxon>Actinomycetes</taxon>
        <taxon>Micrococcales</taxon>
        <taxon>Cellulomonadaceae</taxon>
        <taxon>Cellulomonas</taxon>
    </lineage>
</organism>
<keyword evidence="7" id="KW-1185">Reference proteome</keyword>
<protein>
    <recommendedName>
        <fullName evidence="3">Bacterial proteasome activator</fullName>
    </recommendedName>
</protein>